<dbReference type="Proteomes" id="UP000287651">
    <property type="component" value="Unassembled WGS sequence"/>
</dbReference>
<comment type="caution">
    <text evidence="2">The sequence shown here is derived from an EMBL/GenBank/DDBJ whole genome shotgun (WGS) entry which is preliminary data.</text>
</comment>
<reference evidence="2 3" key="1">
    <citation type="journal article" date="2014" name="Agronomy (Basel)">
        <title>A Draft Genome Sequence for Ensete ventricosum, the Drought-Tolerant Tree Against Hunger.</title>
        <authorList>
            <person name="Harrison J."/>
            <person name="Moore K.A."/>
            <person name="Paszkiewicz K."/>
            <person name="Jones T."/>
            <person name="Grant M."/>
            <person name="Ambacheew D."/>
            <person name="Muzemil S."/>
            <person name="Studholme D.J."/>
        </authorList>
    </citation>
    <scope>NUCLEOTIDE SEQUENCE [LARGE SCALE GENOMIC DNA]</scope>
</reference>
<evidence type="ECO:0000313" key="2">
    <source>
        <dbReference type="EMBL" id="RRT40317.1"/>
    </source>
</evidence>
<accession>A0A426XLG1</accession>
<sequence>MQRGGGAASHGKPLCRVGHPRPGWLQGGSRPRPKSLAGVAASMCGRPWALLAPAGAAPAGVAS</sequence>
<protein>
    <submittedName>
        <fullName evidence="2">Uncharacterized protein</fullName>
    </submittedName>
</protein>
<dbReference type="AlphaFoldDB" id="A0A426XLG1"/>
<feature type="non-terminal residue" evidence="2">
    <location>
        <position position="63"/>
    </location>
</feature>
<evidence type="ECO:0000256" key="1">
    <source>
        <dbReference type="SAM" id="MobiDB-lite"/>
    </source>
</evidence>
<gene>
    <name evidence="2" type="ORF">B296_00042086</name>
</gene>
<proteinExistence type="predicted"/>
<evidence type="ECO:0000313" key="3">
    <source>
        <dbReference type="Proteomes" id="UP000287651"/>
    </source>
</evidence>
<organism evidence="2 3">
    <name type="scientific">Ensete ventricosum</name>
    <name type="common">Abyssinian banana</name>
    <name type="synonym">Musa ensete</name>
    <dbReference type="NCBI Taxonomy" id="4639"/>
    <lineage>
        <taxon>Eukaryota</taxon>
        <taxon>Viridiplantae</taxon>
        <taxon>Streptophyta</taxon>
        <taxon>Embryophyta</taxon>
        <taxon>Tracheophyta</taxon>
        <taxon>Spermatophyta</taxon>
        <taxon>Magnoliopsida</taxon>
        <taxon>Liliopsida</taxon>
        <taxon>Zingiberales</taxon>
        <taxon>Musaceae</taxon>
        <taxon>Ensete</taxon>
    </lineage>
</organism>
<feature type="region of interest" description="Disordered" evidence="1">
    <location>
        <begin position="1"/>
        <end position="35"/>
    </location>
</feature>
<name>A0A426XLG1_ENSVE</name>
<dbReference type="EMBL" id="AMZH03019468">
    <property type="protein sequence ID" value="RRT40317.1"/>
    <property type="molecule type" value="Genomic_DNA"/>
</dbReference>